<dbReference type="NCBIfam" id="TIGR04056">
    <property type="entry name" value="OMP_RagA_SusC"/>
    <property type="match status" value="1"/>
</dbReference>
<dbReference type="Gene3D" id="2.170.130.10">
    <property type="entry name" value="TonB-dependent receptor, plug domain"/>
    <property type="match status" value="1"/>
</dbReference>
<dbReference type="Proteomes" id="UP000094313">
    <property type="component" value="Chromosome"/>
</dbReference>
<dbReference type="Pfam" id="PF07715">
    <property type="entry name" value="Plug"/>
    <property type="match status" value="1"/>
</dbReference>
<feature type="chain" id="PRO_5009098846" evidence="8">
    <location>
        <begin position="22"/>
        <end position="1032"/>
    </location>
</feature>
<dbReference type="InterPro" id="IPR023997">
    <property type="entry name" value="TonB-dep_OMP_SusC/RagA_CS"/>
</dbReference>
<keyword evidence="4 7" id="KW-0812">Transmembrane</keyword>
<evidence type="ECO:0000256" key="2">
    <source>
        <dbReference type="ARBA" id="ARBA00022448"/>
    </source>
</evidence>
<accession>A0A1D7QM70</accession>
<dbReference type="SUPFAM" id="SSF56935">
    <property type="entry name" value="Porins"/>
    <property type="match status" value="1"/>
</dbReference>
<dbReference type="PROSITE" id="PS52016">
    <property type="entry name" value="TONB_DEPENDENT_REC_3"/>
    <property type="match status" value="1"/>
</dbReference>
<dbReference type="OrthoDB" id="9768177at2"/>
<keyword evidence="6 7" id="KW-0998">Cell outer membrane</keyword>
<proteinExistence type="inferred from homology"/>
<evidence type="ECO:0000256" key="7">
    <source>
        <dbReference type="PROSITE-ProRule" id="PRU01360"/>
    </source>
</evidence>
<dbReference type="InterPro" id="IPR023996">
    <property type="entry name" value="TonB-dep_OMP_SusC/RagA"/>
</dbReference>
<dbReference type="InterPro" id="IPR036942">
    <property type="entry name" value="Beta-barrel_TonB_sf"/>
</dbReference>
<evidence type="ECO:0000313" key="11">
    <source>
        <dbReference type="Proteomes" id="UP000094313"/>
    </source>
</evidence>
<keyword evidence="3 7" id="KW-1134">Transmembrane beta strand</keyword>
<feature type="signal peptide" evidence="8">
    <location>
        <begin position="1"/>
        <end position="21"/>
    </location>
</feature>
<evidence type="ECO:0000256" key="6">
    <source>
        <dbReference type="ARBA" id="ARBA00023237"/>
    </source>
</evidence>
<evidence type="ECO:0000256" key="4">
    <source>
        <dbReference type="ARBA" id="ARBA00022692"/>
    </source>
</evidence>
<name>A0A1D7QM70_9SPHI</name>
<keyword evidence="5 7" id="KW-0472">Membrane</keyword>
<evidence type="ECO:0000256" key="5">
    <source>
        <dbReference type="ARBA" id="ARBA00023136"/>
    </source>
</evidence>
<evidence type="ECO:0000259" key="9">
    <source>
        <dbReference type="Pfam" id="PF07715"/>
    </source>
</evidence>
<feature type="domain" description="TonB-dependent receptor plug" evidence="9">
    <location>
        <begin position="117"/>
        <end position="224"/>
    </location>
</feature>
<dbReference type="KEGG" id="psty:BFS30_22840"/>
<reference evidence="10 11" key="1">
    <citation type="submission" date="2016-08" db="EMBL/GenBank/DDBJ databases">
        <authorList>
            <person name="Seilhamer J.J."/>
        </authorList>
    </citation>
    <scope>NUCLEOTIDE SEQUENCE [LARGE SCALE GENOMIC DNA]</scope>
    <source>
        <strain evidence="10 11">DX4</strain>
    </source>
</reference>
<comment type="similarity">
    <text evidence="7">Belongs to the TonB-dependent receptor family.</text>
</comment>
<dbReference type="FunFam" id="2.170.130.10:FF:000003">
    <property type="entry name" value="SusC/RagA family TonB-linked outer membrane protein"/>
    <property type="match status" value="1"/>
</dbReference>
<evidence type="ECO:0000256" key="3">
    <source>
        <dbReference type="ARBA" id="ARBA00022452"/>
    </source>
</evidence>
<dbReference type="AlphaFoldDB" id="A0A1D7QM70"/>
<dbReference type="InterPro" id="IPR012910">
    <property type="entry name" value="Plug_dom"/>
</dbReference>
<sequence length="1032" mass="113442">MQMKTRLSILFLLFFIQFAKAQDIYQVSGKVIEKGTNLPLPGVSILIKGSKSGTTTDQSGNFNLKLSRAQETLTFSFLGFSSQEISAKSGNTLNVVLADASNELDEVVVVAYGTTKRRDITGSVSRINGDQLQNRQVSNLTKALQGMAPGIQAVSSSGQPGTSATIRIRGIGSINASSSPLYVVDGNPFSGDLSAINVSDIESISVLKDAASSALYGSRGANGVIIITTKTGKRGSDTQINASFSQGISNRSVKDYEQVTTDQYFEKYWLAAKNKQQISNPTYTDEQLGLAANRQLITDLGINPYGVNYPNPVGLDGKIVPGAKALWNDDWGDATQQTARRTQADLSFSGGNEKGQYYISGGYLNDKGIALGSGYKRYNARVNLTTQAKKWLTAGLNISAANTAQDYPTSEDSKTSNVIQYSRAIPGFYPIYERNPDGSYKLDANGNKVYDFGAYRPASAIPRSNLPATVGLDKSEILKDNVSARTFLEATIIPELKFKTTYSGDFVNTNTHNFSNPLLGDGAPIQGSVSKSNSRTYSWTWNNILTYDKTFKEDHHINLLAGQELYKYNYRVISGSKQRFVLPGFYEPDAAAQITGFDGNSIDYTLLSFLGRAEYDYKKRYFLSASLRSDGTSRFSPAQRWGTFWSLGASWKVSEEDFLKETPWLSTLTLKSSYGAQGNDNIGSYYAYKGLYSIRSNLGENGLVTSRLETPDLKWESNLNLNIGLDFGLFHDRISGTIEYFDRRSKDLLFSRPKAPSLGFGSIDENIGALKNTGIEVQLNAVPVRTTDFRWTISLNATHYKNTITALPQSDIKTATKIMRVGGTSSDFYLREWAGVNPENGDPQWYMDDANGNKVTTNNYSAASQYVQGTSLPDLVGGISNSFNYKEFEISALLGYSIGGKILDNDYTGLMHAGSSIGRPWSTEILTHWTPENRNTNVPRLNVDDAGWTQSSTRFLYSATYARLKNLTIGYSLPKAIASKWGLANLKLTLTGENLLTFYGHKGMDPEQTIEGTTYFRYPSMRTFSAGLNLTF</sequence>
<dbReference type="Pfam" id="PF13715">
    <property type="entry name" value="CarbopepD_reg_2"/>
    <property type="match status" value="1"/>
</dbReference>
<evidence type="ECO:0000313" key="10">
    <source>
        <dbReference type="EMBL" id="AOM79747.1"/>
    </source>
</evidence>
<evidence type="ECO:0000256" key="1">
    <source>
        <dbReference type="ARBA" id="ARBA00004571"/>
    </source>
</evidence>
<keyword evidence="8" id="KW-0732">Signal</keyword>
<dbReference type="Gene3D" id="2.60.40.1120">
    <property type="entry name" value="Carboxypeptidase-like, regulatory domain"/>
    <property type="match status" value="1"/>
</dbReference>
<organism evidence="10 11">
    <name type="scientific">Pedobacter steynii</name>
    <dbReference type="NCBI Taxonomy" id="430522"/>
    <lineage>
        <taxon>Bacteria</taxon>
        <taxon>Pseudomonadati</taxon>
        <taxon>Bacteroidota</taxon>
        <taxon>Sphingobacteriia</taxon>
        <taxon>Sphingobacteriales</taxon>
        <taxon>Sphingobacteriaceae</taxon>
        <taxon>Pedobacter</taxon>
    </lineage>
</organism>
<dbReference type="GO" id="GO:0009279">
    <property type="term" value="C:cell outer membrane"/>
    <property type="evidence" value="ECO:0007669"/>
    <property type="project" value="UniProtKB-SubCell"/>
</dbReference>
<dbReference type="NCBIfam" id="TIGR04057">
    <property type="entry name" value="SusC_RagA_signa"/>
    <property type="match status" value="1"/>
</dbReference>
<dbReference type="EMBL" id="CP017141">
    <property type="protein sequence ID" value="AOM79747.1"/>
    <property type="molecule type" value="Genomic_DNA"/>
</dbReference>
<evidence type="ECO:0000256" key="8">
    <source>
        <dbReference type="SAM" id="SignalP"/>
    </source>
</evidence>
<dbReference type="InterPro" id="IPR008969">
    <property type="entry name" value="CarboxyPept-like_regulatory"/>
</dbReference>
<protein>
    <submittedName>
        <fullName evidence="10">SusC/RagA family protein</fullName>
    </submittedName>
</protein>
<dbReference type="SUPFAM" id="SSF49464">
    <property type="entry name" value="Carboxypeptidase regulatory domain-like"/>
    <property type="match status" value="1"/>
</dbReference>
<keyword evidence="11" id="KW-1185">Reference proteome</keyword>
<comment type="subcellular location">
    <subcellularLocation>
        <location evidence="1 7">Cell outer membrane</location>
        <topology evidence="1 7">Multi-pass membrane protein</topology>
    </subcellularLocation>
</comment>
<dbReference type="InterPro" id="IPR039426">
    <property type="entry name" value="TonB-dep_rcpt-like"/>
</dbReference>
<dbReference type="Gene3D" id="2.40.170.20">
    <property type="entry name" value="TonB-dependent receptor, beta-barrel domain"/>
    <property type="match status" value="1"/>
</dbReference>
<keyword evidence="2 7" id="KW-0813">Transport</keyword>
<gene>
    <name evidence="10" type="ORF">BFS30_22840</name>
</gene>
<dbReference type="InterPro" id="IPR037066">
    <property type="entry name" value="Plug_dom_sf"/>
</dbReference>